<comment type="caution">
    <text evidence="3">The sequence shown here is derived from an EMBL/GenBank/DDBJ whole genome shotgun (WGS) entry which is preliminary data.</text>
</comment>
<keyword evidence="4" id="KW-1185">Reference proteome</keyword>
<gene>
    <name evidence="3" type="ORF">F5878DRAFT_694607</name>
</gene>
<dbReference type="AlphaFoldDB" id="A0AA38P256"/>
<evidence type="ECO:0000313" key="3">
    <source>
        <dbReference type="EMBL" id="KAJ3834933.1"/>
    </source>
</evidence>
<keyword evidence="1" id="KW-0677">Repeat</keyword>
<feature type="domain" description="Nephrocystin 3-like N-terminal" evidence="2">
    <location>
        <begin position="82"/>
        <end position="237"/>
    </location>
</feature>
<proteinExistence type="predicted"/>
<dbReference type="InterPro" id="IPR056884">
    <property type="entry name" value="NPHP3-like_N"/>
</dbReference>
<dbReference type="PANTHER" id="PTHR10039:SF14">
    <property type="entry name" value="NACHT DOMAIN-CONTAINING PROTEIN"/>
    <property type="match status" value="1"/>
</dbReference>
<evidence type="ECO:0000259" key="2">
    <source>
        <dbReference type="Pfam" id="PF24883"/>
    </source>
</evidence>
<dbReference type="EMBL" id="MU806468">
    <property type="protein sequence ID" value="KAJ3834933.1"/>
    <property type="molecule type" value="Genomic_DNA"/>
</dbReference>
<dbReference type="Proteomes" id="UP001163846">
    <property type="component" value="Unassembled WGS sequence"/>
</dbReference>
<organism evidence="3 4">
    <name type="scientific">Lentinula raphanica</name>
    <dbReference type="NCBI Taxonomy" id="153919"/>
    <lineage>
        <taxon>Eukaryota</taxon>
        <taxon>Fungi</taxon>
        <taxon>Dikarya</taxon>
        <taxon>Basidiomycota</taxon>
        <taxon>Agaricomycotina</taxon>
        <taxon>Agaricomycetes</taxon>
        <taxon>Agaricomycetidae</taxon>
        <taxon>Agaricales</taxon>
        <taxon>Marasmiineae</taxon>
        <taxon>Omphalotaceae</taxon>
        <taxon>Lentinula</taxon>
    </lineage>
</organism>
<evidence type="ECO:0000313" key="4">
    <source>
        <dbReference type="Proteomes" id="UP001163846"/>
    </source>
</evidence>
<sequence length="497" mass="56755">MYASAHDFQITGGTFNHCAAGDLITIHNSGGKFRRILQRLCRHAVPQNSRQRFPPPGNYSSIPNPAQIAVVEWIAKEPNRNEEPAFVFWLYGAVGVGKTAFAQKISETWGTYLAANFYFSQKDPVRSHISHLIPTIAYQLAIHDELGLLFLPMLNTIISEKPHIFSSNLEEQYQELLYRPCARLLADRPFPRFPRLVLLDALDECRKASDIEKLLSLIRQSRNQIPPLPFKFLIFSRPEPHIRKAFRHPDFHSILESRDLGESISEKDIADYFRSEFEKIGQDDGPHHVGVDWPGEAIIQEFTSRACRQFAYAADVIQYVGDIRGPPMERLETILRNKGSKSSFLELDLCYEKILSDARKEASEVVDTDNNDLVLDVLVHLSRHSKVFHKPRYDKSNVSNVADLFVLPKGEVWALLSCLHSILIVPESEDDVIKFRHTSFEEFLTNQKRSGVDSSVEACRERIAFYLVKRLVHTIQNDVRQKHSIDFQGSVLNACTS</sequence>
<accession>A0AA38P256</accession>
<dbReference type="Gene3D" id="3.40.50.300">
    <property type="entry name" value="P-loop containing nucleotide triphosphate hydrolases"/>
    <property type="match status" value="1"/>
</dbReference>
<protein>
    <recommendedName>
        <fullName evidence="2">Nephrocystin 3-like N-terminal domain-containing protein</fullName>
    </recommendedName>
</protein>
<name>A0AA38P256_9AGAR</name>
<dbReference type="InterPro" id="IPR027417">
    <property type="entry name" value="P-loop_NTPase"/>
</dbReference>
<dbReference type="SUPFAM" id="SSF52540">
    <property type="entry name" value="P-loop containing nucleoside triphosphate hydrolases"/>
    <property type="match status" value="1"/>
</dbReference>
<dbReference type="Pfam" id="PF24883">
    <property type="entry name" value="NPHP3_N"/>
    <property type="match status" value="1"/>
</dbReference>
<dbReference type="PANTHER" id="PTHR10039">
    <property type="entry name" value="AMELOGENIN"/>
    <property type="match status" value="1"/>
</dbReference>
<evidence type="ECO:0000256" key="1">
    <source>
        <dbReference type="ARBA" id="ARBA00022737"/>
    </source>
</evidence>
<reference evidence="3" key="1">
    <citation type="submission" date="2022-08" db="EMBL/GenBank/DDBJ databases">
        <authorList>
            <consortium name="DOE Joint Genome Institute"/>
            <person name="Min B."/>
            <person name="Riley R."/>
            <person name="Sierra-Patev S."/>
            <person name="Naranjo-Ortiz M."/>
            <person name="Looney B."/>
            <person name="Konkel Z."/>
            <person name="Slot J.C."/>
            <person name="Sakamoto Y."/>
            <person name="Steenwyk J.L."/>
            <person name="Rokas A."/>
            <person name="Carro J."/>
            <person name="Camarero S."/>
            <person name="Ferreira P."/>
            <person name="Molpeceres G."/>
            <person name="Ruiz-Duenas F.J."/>
            <person name="Serrano A."/>
            <person name="Henrissat B."/>
            <person name="Drula E."/>
            <person name="Hughes K.W."/>
            <person name="Mata J.L."/>
            <person name="Ishikawa N.K."/>
            <person name="Vargas-Isla R."/>
            <person name="Ushijima S."/>
            <person name="Smith C.A."/>
            <person name="Ahrendt S."/>
            <person name="Andreopoulos W."/>
            <person name="He G."/>
            <person name="Labutti K."/>
            <person name="Lipzen A."/>
            <person name="Ng V."/>
            <person name="Sandor L."/>
            <person name="Barry K."/>
            <person name="Martinez A.T."/>
            <person name="Xiao Y."/>
            <person name="Gibbons J.G."/>
            <person name="Terashima K."/>
            <person name="Hibbett D.S."/>
            <person name="Grigoriev I.V."/>
        </authorList>
    </citation>
    <scope>NUCLEOTIDE SEQUENCE</scope>
    <source>
        <strain evidence="3">TFB9207</strain>
    </source>
</reference>